<dbReference type="EMBL" id="MU004198">
    <property type="protein sequence ID" value="KAF2489801.1"/>
    <property type="molecule type" value="Genomic_DNA"/>
</dbReference>
<evidence type="ECO:0000313" key="6">
    <source>
        <dbReference type="Proteomes" id="UP000799750"/>
    </source>
</evidence>
<dbReference type="GO" id="GO:0070319">
    <property type="term" value="C:Golgi to plasma membrane transport vesicle"/>
    <property type="evidence" value="ECO:0007669"/>
    <property type="project" value="TreeGrafter"/>
</dbReference>
<dbReference type="Pfam" id="PF06428">
    <property type="entry name" value="Sec2p"/>
    <property type="match status" value="1"/>
</dbReference>
<dbReference type="InterPro" id="IPR009449">
    <property type="entry name" value="Sec2_N"/>
</dbReference>
<dbReference type="Gene3D" id="6.10.140.910">
    <property type="match status" value="1"/>
</dbReference>
<feature type="coiled-coil region" evidence="2">
    <location>
        <begin position="175"/>
        <end position="223"/>
    </location>
</feature>
<feature type="compositionally biased region" description="Low complexity" evidence="3">
    <location>
        <begin position="98"/>
        <end position="116"/>
    </location>
</feature>
<feature type="compositionally biased region" description="Basic and acidic residues" evidence="3">
    <location>
        <begin position="68"/>
        <end position="78"/>
    </location>
</feature>
<dbReference type="SUPFAM" id="SSF144284">
    <property type="entry name" value="Sec2 N-terminal region"/>
    <property type="match status" value="1"/>
</dbReference>
<sequence>MPSMSAAVPTPNPPDDPYLRVQAHTCPKCGAEYAHTLDEHNDSDKRRISELESQIRLLTEKATSAVDKLTDYEDELRRLKSTQPPPEPPRSSTDTEAPRPTTSSSTSAPKPSRFSSLLGARRDTPPPLPPVPSPSAQQQPDLRAALEREQSLRAAAEGKLTAMSGEIEDLSVQLFQQANEMVATERKARAKLEERVAVLESRDDEKRKRLERLEGAMRRIERVRGLLQVG</sequence>
<keyword evidence="1 2" id="KW-0175">Coiled coil</keyword>
<dbReference type="GO" id="GO:0005085">
    <property type="term" value="F:guanyl-nucleotide exchange factor activity"/>
    <property type="evidence" value="ECO:0007669"/>
    <property type="project" value="InterPro"/>
</dbReference>
<evidence type="ECO:0000313" key="5">
    <source>
        <dbReference type="EMBL" id="KAF2489801.1"/>
    </source>
</evidence>
<evidence type="ECO:0000256" key="3">
    <source>
        <dbReference type="SAM" id="MobiDB-lite"/>
    </source>
</evidence>
<gene>
    <name evidence="5" type="ORF">BU16DRAFT_622410</name>
</gene>
<accession>A0A6A6QCD3</accession>
<dbReference type="PANTHER" id="PTHR14430:SF4">
    <property type="entry name" value="GDP_GTP EXCHANGE FACTOR SEC2 N-TERMINAL DOMAIN-CONTAINING PROTEIN"/>
    <property type="match status" value="1"/>
</dbReference>
<feature type="domain" description="GDP/GTP exchange factor Sec2 N-terminal" evidence="4">
    <location>
        <begin position="137"/>
        <end position="214"/>
    </location>
</feature>
<protein>
    <recommendedName>
        <fullName evidence="4">GDP/GTP exchange factor Sec2 N-terminal domain-containing protein</fullName>
    </recommendedName>
</protein>
<dbReference type="OrthoDB" id="5560525at2759"/>
<dbReference type="InterPro" id="IPR040351">
    <property type="entry name" value="RAB3IL/RAB3IP/Sec2"/>
</dbReference>
<organism evidence="5 6">
    <name type="scientific">Lophium mytilinum</name>
    <dbReference type="NCBI Taxonomy" id="390894"/>
    <lineage>
        <taxon>Eukaryota</taxon>
        <taxon>Fungi</taxon>
        <taxon>Dikarya</taxon>
        <taxon>Ascomycota</taxon>
        <taxon>Pezizomycotina</taxon>
        <taxon>Dothideomycetes</taxon>
        <taxon>Pleosporomycetidae</taxon>
        <taxon>Mytilinidiales</taxon>
        <taxon>Mytilinidiaceae</taxon>
        <taxon>Lophium</taxon>
    </lineage>
</organism>
<proteinExistence type="predicted"/>
<keyword evidence="6" id="KW-1185">Reference proteome</keyword>
<dbReference type="Proteomes" id="UP000799750">
    <property type="component" value="Unassembled WGS sequence"/>
</dbReference>
<dbReference type="PANTHER" id="PTHR14430">
    <property type="entry name" value="RABIN3-RELATED"/>
    <property type="match status" value="1"/>
</dbReference>
<dbReference type="GO" id="GO:0051286">
    <property type="term" value="C:cell tip"/>
    <property type="evidence" value="ECO:0007669"/>
    <property type="project" value="TreeGrafter"/>
</dbReference>
<feature type="region of interest" description="Disordered" evidence="3">
    <location>
        <begin position="1"/>
        <end position="21"/>
    </location>
</feature>
<dbReference type="AlphaFoldDB" id="A0A6A6QCD3"/>
<evidence type="ECO:0000256" key="2">
    <source>
        <dbReference type="SAM" id="Coils"/>
    </source>
</evidence>
<reference evidence="5" key="1">
    <citation type="journal article" date="2020" name="Stud. Mycol.">
        <title>101 Dothideomycetes genomes: a test case for predicting lifestyles and emergence of pathogens.</title>
        <authorList>
            <person name="Haridas S."/>
            <person name="Albert R."/>
            <person name="Binder M."/>
            <person name="Bloem J."/>
            <person name="Labutti K."/>
            <person name="Salamov A."/>
            <person name="Andreopoulos B."/>
            <person name="Baker S."/>
            <person name="Barry K."/>
            <person name="Bills G."/>
            <person name="Bluhm B."/>
            <person name="Cannon C."/>
            <person name="Castanera R."/>
            <person name="Culley D."/>
            <person name="Daum C."/>
            <person name="Ezra D."/>
            <person name="Gonzalez J."/>
            <person name="Henrissat B."/>
            <person name="Kuo A."/>
            <person name="Liang C."/>
            <person name="Lipzen A."/>
            <person name="Lutzoni F."/>
            <person name="Magnuson J."/>
            <person name="Mondo S."/>
            <person name="Nolan M."/>
            <person name="Ohm R."/>
            <person name="Pangilinan J."/>
            <person name="Park H.-J."/>
            <person name="Ramirez L."/>
            <person name="Alfaro M."/>
            <person name="Sun H."/>
            <person name="Tritt A."/>
            <person name="Yoshinaga Y."/>
            <person name="Zwiers L.-H."/>
            <person name="Turgeon B."/>
            <person name="Goodwin S."/>
            <person name="Spatafora J."/>
            <person name="Crous P."/>
            <person name="Grigoriev I."/>
        </authorList>
    </citation>
    <scope>NUCLEOTIDE SEQUENCE</scope>
    <source>
        <strain evidence="5">CBS 269.34</strain>
    </source>
</reference>
<name>A0A6A6QCD3_9PEZI</name>
<feature type="region of interest" description="Disordered" evidence="3">
    <location>
        <begin position="59"/>
        <end position="148"/>
    </location>
</feature>
<evidence type="ECO:0000256" key="1">
    <source>
        <dbReference type="ARBA" id="ARBA00023054"/>
    </source>
</evidence>
<dbReference type="GO" id="GO:0006887">
    <property type="term" value="P:exocytosis"/>
    <property type="evidence" value="ECO:0007669"/>
    <property type="project" value="TreeGrafter"/>
</dbReference>
<evidence type="ECO:0000259" key="4">
    <source>
        <dbReference type="Pfam" id="PF06428"/>
    </source>
</evidence>